<dbReference type="Proteomes" id="UP000494106">
    <property type="component" value="Unassembled WGS sequence"/>
</dbReference>
<evidence type="ECO:0000313" key="4">
    <source>
        <dbReference type="Proteomes" id="UP000494256"/>
    </source>
</evidence>
<sequence>MNTDMYNFTFISFQHNAHDLINLIGTFLFSEITSTKLLGVVVLIDPVSPEWTRLYASEIISNEKVEGSWRSKMATAAPAASCMSTKHGCVMFDCLVHLWEW</sequence>
<evidence type="ECO:0000313" key="3">
    <source>
        <dbReference type="Proteomes" id="UP000494106"/>
    </source>
</evidence>
<evidence type="ECO:0000313" key="1">
    <source>
        <dbReference type="EMBL" id="CAB3233425.1"/>
    </source>
</evidence>
<dbReference type="EMBL" id="CADEBD010000306">
    <property type="protein sequence ID" value="CAB3238426.1"/>
    <property type="molecule type" value="Genomic_DNA"/>
</dbReference>
<reference evidence="3 4" key="1">
    <citation type="submission" date="2020-04" db="EMBL/GenBank/DDBJ databases">
        <authorList>
            <person name="Wallbank WR R."/>
            <person name="Pardo Diaz C."/>
            <person name="Kozak K."/>
            <person name="Martin S."/>
            <person name="Jiggins C."/>
            <person name="Moest M."/>
            <person name="Warren A I."/>
            <person name="Byers J.R.P. K."/>
            <person name="Montejo-Kovacevich G."/>
            <person name="Yen C E."/>
        </authorList>
    </citation>
    <scope>NUCLEOTIDE SEQUENCE [LARGE SCALE GENOMIC DNA]</scope>
</reference>
<proteinExistence type="predicted"/>
<dbReference type="EMBL" id="CADEBC010000479">
    <property type="protein sequence ID" value="CAB3233425.1"/>
    <property type="molecule type" value="Genomic_DNA"/>
</dbReference>
<dbReference type="Proteomes" id="UP000494256">
    <property type="component" value="Unassembled WGS sequence"/>
</dbReference>
<dbReference type="OrthoDB" id="7482192at2759"/>
<name>A0A8S0ZKP7_ARCPL</name>
<keyword evidence="3" id="KW-1185">Reference proteome</keyword>
<gene>
    <name evidence="1" type="ORF">APLA_LOCUS5262</name>
    <name evidence="2" type="ORF">APLA_LOCUS8220</name>
</gene>
<accession>A0A8S0ZKP7</accession>
<evidence type="ECO:0000313" key="2">
    <source>
        <dbReference type="EMBL" id="CAB3238426.1"/>
    </source>
</evidence>
<organism evidence="1 3">
    <name type="scientific">Arctia plantaginis</name>
    <name type="common">Wood tiger moth</name>
    <name type="synonym">Phalaena plantaginis</name>
    <dbReference type="NCBI Taxonomy" id="874455"/>
    <lineage>
        <taxon>Eukaryota</taxon>
        <taxon>Metazoa</taxon>
        <taxon>Ecdysozoa</taxon>
        <taxon>Arthropoda</taxon>
        <taxon>Hexapoda</taxon>
        <taxon>Insecta</taxon>
        <taxon>Pterygota</taxon>
        <taxon>Neoptera</taxon>
        <taxon>Endopterygota</taxon>
        <taxon>Lepidoptera</taxon>
        <taxon>Glossata</taxon>
        <taxon>Ditrysia</taxon>
        <taxon>Noctuoidea</taxon>
        <taxon>Erebidae</taxon>
        <taxon>Arctiinae</taxon>
        <taxon>Arctia</taxon>
    </lineage>
</organism>
<dbReference type="AlphaFoldDB" id="A0A8S0ZKP7"/>
<comment type="caution">
    <text evidence="1">The sequence shown here is derived from an EMBL/GenBank/DDBJ whole genome shotgun (WGS) entry which is preliminary data.</text>
</comment>
<protein>
    <submittedName>
        <fullName evidence="1">Uncharacterized protein</fullName>
    </submittedName>
</protein>